<dbReference type="Proteomes" id="UP000184211">
    <property type="component" value="Unassembled WGS sequence"/>
</dbReference>
<dbReference type="RefSeq" id="WP_165610515.1">
    <property type="nucleotide sequence ID" value="NZ_FQWM01000003.1"/>
</dbReference>
<dbReference type="EMBL" id="FQWM01000003">
    <property type="protein sequence ID" value="SHH18620.1"/>
    <property type="molecule type" value="Genomic_DNA"/>
</dbReference>
<sequence length="55" mass="6491">MYSDEEKEALRTLLIARAEDETLSPAEFDLRLKRMFERKKIALGIVPNEQRPENE</sequence>
<evidence type="ECO:0000313" key="2">
    <source>
        <dbReference type="Proteomes" id="UP000184211"/>
    </source>
</evidence>
<reference evidence="2" key="1">
    <citation type="submission" date="2016-11" db="EMBL/GenBank/DDBJ databases">
        <authorList>
            <person name="Varghese N."/>
            <person name="Submissions S."/>
        </authorList>
    </citation>
    <scope>NUCLEOTIDE SEQUENCE [LARGE SCALE GENOMIC DNA]</scope>
    <source>
        <strain evidence="2">DSM 28223</strain>
    </source>
</reference>
<dbReference type="STRING" id="870908.SAMN04488044_2132"/>
<evidence type="ECO:0000313" key="1">
    <source>
        <dbReference type="EMBL" id="SHH18620.1"/>
    </source>
</evidence>
<proteinExistence type="predicted"/>
<protein>
    <submittedName>
        <fullName evidence="1">Uncharacterized protein</fullName>
    </submittedName>
</protein>
<organism evidence="1 2">
    <name type="scientific">Cognatishimia maritima</name>
    <dbReference type="NCBI Taxonomy" id="870908"/>
    <lineage>
        <taxon>Bacteria</taxon>
        <taxon>Pseudomonadati</taxon>
        <taxon>Pseudomonadota</taxon>
        <taxon>Alphaproteobacteria</taxon>
        <taxon>Rhodobacterales</taxon>
        <taxon>Paracoccaceae</taxon>
        <taxon>Cognatishimia</taxon>
    </lineage>
</organism>
<accession>A0A1M5QXX8</accession>
<dbReference type="AlphaFoldDB" id="A0A1M5QXX8"/>
<keyword evidence="2" id="KW-1185">Reference proteome</keyword>
<name>A0A1M5QXX8_9RHOB</name>
<gene>
    <name evidence="1" type="ORF">SAMN04488044_2132</name>
</gene>